<keyword evidence="2" id="KW-1185">Reference proteome</keyword>
<dbReference type="EMBL" id="JABFDY010000008">
    <property type="protein sequence ID" value="KAF7704875.1"/>
    <property type="molecule type" value="Genomic_DNA"/>
</dbReference>
<proteinExistence type="predicted"/>
<dbReference type="Proteomes" id="UP000606274">
    <property type="component" value="Unassembled WGS sequence"/>
</dbReference>
<sequence length="122" mass="13509">MTSVAPQTFLCRLFGHSPHCRKCREKQRGTEQQPLLEKSAASDRMIEDQGVQLADSLVLQYADDLLVTATDYDTCQAATLALLKHLAAEGFKVSTEQLTIRPSSSHDTVAHALQRLLNARDD</sequence>
<protein>
    <recommendedName>
        <fullName evidence="3">Reverse transcriptase domain-containing protein</fullName>
    </recommendedName>
</protein>
<dbReference type="AlphaFoldDB" id="A0A8T0BCZ1"/>
<dbReference type="SUPFAM" id="SSF56672">
    <property type="entry name" value="DNA/RNA polymerases"/>
    <property type="match status" value="1"/>
</dbReference>
<dbReference type="InterPro" id="IPR043128">
    <property type="entry name" value="Rev_trsase/Diguanyl_cyclase"/>
</dbReference>
<comment type="caution">
    <text evidence="1">The sequence shown here is derived from an EMBL/GenBank/DDBJ whole genome shotgun (WGS) entry which is preliminary data.</text>
</comment>
<reference evidence="1" key="1">
    <citation type="submission" date="2020-08" db="EMBL/GenBank/DDBJ databases">
        <title>Chromosome-level assembly of Southern catfish (Silurus meridionalis) provides insights into visual adaptation to the nocturnal and benthic lifestyles.</title>
        <authorList>
            <person name="Zhang Y."/>
            <person name="Wang D."/>
            <person name="Peng Z."/>
        </authorList>
    </citation>
    <scope>NUCLEOTIDE SEQUENCE</scope>
    <source>
        <strain evidence="1">SWU-2019-XX</strain>
        <tissue evidence="1">Muscle</tissue>
    </source>
</reference>
<evidence type="ECO:0000313" key="2">
    <source>
        <dbReference type="Proteomes" id="UP000606274"/>
    </source>
</evidence>
<dbReference type="InterPro" id="IPR043502">
    <property type="entry name" value="DNA/RNA_pol_sf"/>
</dbReference>
<organism evidence="1 2">
    <name type="scientific">Silurus meridionalis</name>
    <name type="common">Southern catfish</name>
    <name type="synonym">Silurus soldatovi meridionalis</name>
    <dbReference type="NCBI Taxonomy" id="175797"/>
    <lineage>
        <taxon>Eukaryota</taxon>
        <taxon>Metazoa</taxon>
        <taxon>Chordata</taxon>
        <taxon>Craniata</taxon>
        <taxon>Vertebrata</taxon>
        <taxon>Euteleostomi</taxon>
        <taxon>Actinopterygii</taxon>
        <taxon>Neopterygii</taxon>
        <taxon>Teleostei</taxon>
        <taxon>Ostariophysi</taxon>
        <taxon>Siluriformes</taxon>
        <taxon>Siluridae</taxon>
        <taxon>Silurus</taxon>
    </lineage>
</organism>
<gene>
    <name evidence="1" type="ORF">HF521_021947</name>
</gene>
<evidence type="ECO:0000313" key="1">
    <source>
        <dbReference type="EMBL" id="KAF7704875.1"/>
    </source>
</evidence>
<evidence type="ECO:0008006" key="3">
    <source>
        <dbReference type="Google" id="ProtNLM"/>
    </source>
</evidence>
<accession>A0A8T0BCZ1</accession>
<dbReference type="Gene3D" id="3.30.70.270">
    <property type="match status" value="1"/>
</dbReference>
<name>A0A8T0BCZ1_SILME</name>